<dbReference type="InterPro" id="IPR050808">
    <property type="entry name" value="Phage_Integrase"/>
</dbReference>
<accession>F4G930</accession>
<dbReference type="GO" id="GO:0003677">
    <property type="term" value="F:DNA binding"/>
    <property type="evidence" value="ECO:0007669"/>
    <property type="project" value="UniProtKB-KW"/>
</dbReference>
<feature type="region of interest" description="Disordered" evidence="5">
    <location>
        <begin position="402"/>
        <end position="459"/>
    </location>
</feature>
<evidence type="ECO:0000259" key="6">
    <source>
        <dbReference type="PROSITE" id="PS51898"/>
    </source>
</evidence>
<reference evidence="7 8" key="1">
    <citation type="journal article" date="2011" name="J. Bacteriol.">
        <title>Genome Sequences of Alicycliphilus denitrificans Strains BC and K601T.</title>
        <authorList>
            <person name="Oosterkamp M.J."/>
            <person name="Veuskens T."/>
            <person name="Plugge C.M."/>
            <person name="Langenhoff A.A."/>
            <person name="Gerritse J."/>
            <person name="van Berkel W.J."/>
            <person name="Pieper D.H."/>
            <person name="Junca H."/>
            <person name="Goodwin L.A."/>
            <person name="Daligault H.E."/>
            <person name="Bruce D.C."/>
            <person name="Detter J.C."/>
            <person name="Tapia R."/>
            <person name="Han C.S."/>
            <person name="Land M.L."/>
            <person name="Hauser L.J."/>
            <person name="Smidt H."/>
            <person name="Stams A.J."/>
        </authorList>
    </citation>
    <scope>NUCLEOTIDE SEQUENCE [LARGE SCALE GENOMIC DNA]</scope>
    <source>
        <strain evidence="8">DSM 14773 / CIP 107495 / K601</strain>
    </source>
</reference>
<dbReference type="EMBL" id="CP002657">
    <property type="protein sequence ID" value="AEB85620.1"/>
    <property type="molecule type" value="Genomic_DNA"/>
</dbReference>
<dbReference type="Gene3D" id="1.10.443.10">
    <property type="entry name" value="Intergrase catalytic core"/>
    <property type="match status" value="1"/>
</dbReference>
<keyword evidence="4" id="KW-0233">DNA recombination</keyword>
<dbReference type="KEGG" id="adk:Alide2_3279"/>
<evidence type="ECO:0000256" key="5">
    <source>
        <dbReference type="SAM" id="MobiDB-lite"/>
    </source>
</evidence>
<dbReference type="InterPro" id="IPR011010">
    <property type="entry name" value="DNA_brk_join_enz"/>
</dbReference>
<organism evidence="7 8">
    <name type="scientific">Alicycliphilus denitrificans (strain DSM 14773 / CIP 107495 / K601)</name>
    <dbReference type="NCBI Taxonomy" id="596154"/>
    <lineage>
        <taxon>Bacteria</taxon>
        <taxon>Pseudomonadati</taxon>
        <taxon>Pseudomonadota</taxon>
        <taxon>Betaproteobacteria</taxon>
        <taxon>Burkholderiales</taxon>
        <taxon>Comamonadaceae</taxon>
        <taxon>Alicycliphilus</taxon>
    </lineage>
</organism>
<evidence type="ECO:0000256" key="1">
    <source>
        <dbReference type="ARBA" id="ARBA00008857"/>
    </source>
</evidence>
<evidence type="ECO:0000313" key="8">
    <source>
        <dbReference type="Proteomes" id="UP000007938"/>
    </source>
</evidence>
<name>F4G930_ALIDK</name>
<dbReference type="CDD" id="cd00801">
    <property type="entry name" value="INT_P4_C"/>
    <property type="match status" value="1"/>
</dbReference>
<feature type="domain" description="Tyr recombinase" evidence="6">
    <location>
        <begin position="214"/>
        <end position="386"/>
    </location>
</feature>
<gene>
    <name evidence="7" type="ordered locus">Alide2_3279</name>
</gene>
<dbReference type="GO" id="GO:0015074">
    <property type="term" value="P:DNA integration"/>
    <property type="evidence" value="ECO:0007669"/>
    <property type="project" value="UniProtKB-KW"/>
</dbReference>
<dbReference type="Proteomes" id="UP000007938">
    <property type="component" value="Chromosome"/>
</dbReference>
<protein>
    <submittedName>
        <fullName evidence="7">Integrase family protein</fullName>
    </submittedName>
</protein>
<dbReference type="InterPro" id="IPR053876">
    <property type="entry name" value="Phage_int_M"/>
</dbReference>
<dbReference type="HOGENOM" id="CLU_027562_0_2_4"/>
<evidence type="ECO:0000256" key="2">
    <source>
        <dbReference type="ARBA" id="ARBA00022908"/>
    </source>
</evidence>
<dbReference type="InterPro" id="IPR013762">
    <property type="entry name" value="Integrase-like_cat_sf"/>
</dbReference>
<keyword evidence="3" id="KW-0238">DNA-binding</keyword>
<dbReference type="InterPro" id="IPR010998">
    <property type="entry name" value="Integrase_recombinase_N"/>
</dbReference>
<dbReference type="OrthoDB" id="9775880at2"/>
<dbReference type="InterPro" id="IPR038488">
    <property type="entry name" value="Integrase_DNA-bd_sf"/>
</dbReference>
<dbReference type="SUPFAM" id="SSF56349">
    <property type="entry name" value="DNA breaking-rejoining enzymes"/>
    <property type="match status" value="1"/>
</dbReference>
<evidence type="ECO:0000256" key="4">
    <source>
        <dbReference type="ARBA" id="ARBA00023172"/>
    </source>
</evidence>
<dbReference type="Pfam" id="PF13356">
    <property type="entry name" value="Arm-DNA-bind_3"/>
    <property type="match status" value="1"/>
</dbReference>
<evidence type="ECO:0000313" key="7">
    <source>
        <dbReference type="EMBL" id="AEB85620.1"/>
    </source>
</evidence>
<dbReference type="GO" id="GO:0006310">
    <property type="term" value="P:DNA recombination"/>
    <property type="evidence" value="ECO:0007669"/>
    <property type="project" value="UniProtKB-KW"/>
</dbReference>
<keyword evidence="8" id="KW-1185">Reference proteome</keyword>
<dbReference type="InterPro" id="IPR002104">
    <property type="entry name" value="Integrase_catalytic"/>
</dbReference>
<sequence>MVGVEKLTALKVTRLSKPGRYSDGNGLYLQITKALVKSWIFRYARGTGEHFMGIGPVHTVNLAEAREQARKARLLLRDGIDPLMHRAEALAKAKAVQASNRIFRDCMDEYIKSHKESWRNEKHQKQWEATLVEYACPVFGKMHVRLINTPLVLQVLEPIWKTKTETASRVRERIERVLAWATTQGFREGENPARWRGHLQELLPKPSKLKKVRHHPSLPYGHVGAFVRLLAREKGIAARALQFTILTACRTGEVIFAKWNEIDLDATVWIIPKERMKAHKEHRVPLVRDALTILERLKGLDPVWVFPGAKQNRPMSNMAMANVLERMQRSDITVHGFRSTFRTWAAERTLYPKEMPEMALAHKVGTEVEEAYRRTDLFERRRALMRDWAEWCSVVQPTQGQVQCGDAEQQTPPPGTPTSVVTPEFPGVSRAAENSPPNRSTSGAIPVHDGDSMSHDEPE</sequence>
<comment type="similarity">
    <text evidence="1">Belongs to the 'phage' integrase family.</text>
</comment>
<dbReference type="AlphaFoldDB" id="F4G930"/>
<dbReference type="Pfam" id="PF00589">
    <property type="entry name" value="Phage_integrase"/>
    <property type="match status" value="1"/>
</dbReference>
<dbReference type="InterPro" id="IPR025166">
    <property type="entry name" value="Integrase_DNA_bind_dom"/>
</dbReference>
<evidence type="ECO:0000256" key="3">
    <source>
        <dbReference type="ARBA" id="ARBA00023125"/>
    </source>
</evidence>
<dbReference type="PANTHER" id="PTHR30629:SF2">
    <property type="entry name" value="PROPHAGE INTEGRASE INTS-RELATED"/>
    <property type="match status" value="1"/>
</dbReference>
<feature type="compositionally biased region" description="Basic and acidic residues" evidence="5">
    <location>
        <begin position="448"/>
        <end position="459"/>
    </location>
</feature>
<dbReference type="Gene3D" id="1.10.150.130">
    <property type="match status" value="1"/>
</dbReference>
<dbReference type="Pfam" id="PF22022">
    <property type="entry name" value="Phage_int_M"/>
    <property type="match status" value="1"/>
</dbReference>
<dbReference type="Gene3D" id="3.30.160.390">
    <property type="entry name" value="Integrase, DNA-binding domain"/>
    <property type="match status" value="1"/>
</dbReference>
<dbReference type="PANTHER" id="PTHR30629">
    <property type="entry name" value="PROPHAGE INTEGRASE"/>
    <property type="match status" value="1"/>
</dbReference>
<dbReference type="PROSITE" id="PS51898">
    <property type="entry name" value="TYR_RECOMBINASE"/>
    <property type="match status" value="1"/>
</dbReference>
<reference evidence="7 8" key="2">
    <citation type="submission" date="2011-04" db="EMBL/GenBank/DDBJ databases">
        <title>Complete sequence of chromosome of Alicycliphilus denitrificans K601.</title>
        <authorList>
            <consortium name="US DOE Joint Genome Institute"/>
            <person name="Lucas S."/>
            <person name="Han J."/>
            <person name="Lapidus A."/>
            <person name="Cheng J.-F."/>
            <person name="Goodwin L."/>
            <person name="Pitluck S."/>
            <person name="Peters L."/>
            <person name="Zeytun A."/>
            <person name="Detter J.C."/>
            <person name="Han C."/>
            <person name="Tapia R."/>
            <person name="Land M."/>
            <person name="Hauser L."/>
            <person name="Kyrpides N."/>
            <person name="Ivanova N."/>
            <person name="Mikhailova N."/>
            <person name="Pagani I."/>
            <person name="Oosterkamp M."/>
            <person name="Pieper D."/>
            <person name="van Berkel W."/>
            <person name="Langenhoff A."/>
            <person name="Smidt H."/>
            <person name="Stams A."/>
            <person name="Woyke T."/>
        </authorList>
    </citation>
    <scope>NUCLEOTIDE SEQUENCE [LARGE SCALE GENOMIC DNA]</scope>
    <source>
        <strain evidence="8">DSM 14773 / CIP 107495 / K601</strain>
    </source>
</reference>
<proteinExistence type="inferred from homology"/>
<dbReference type="RefSeq" id="WP_013722598.1">
    <property type="nucleotide sequence ID" value="NC_015422.1"/>
</dbReference>
<dbReference type="eggNOG" id="COG0582">
    <property type="taxonomic scope" value="Bacteria"/>
</dbReference>
<keyword evidence="2" id="KW-0229">DNA integration</keyword>
<dbReference type="STRING" id="596154.Alide2_3279"/>